<dbReference type="InterPro" id="IPR057326">
    <property type="entry name" value="KR_dom"/>
</dbReference>
<protein>
    <submittedName>
        <fullName evidence="4">SDR family NAD(P)-dependent oxidoreductase</fullName>
    </submittedName>
</protein>
<dbReference type="InterPro" id="IPR036291">
    <property type="entry name" value="NAD(P)-bd_dom_sf"/>
</dbReference>
<dbReference type="RefSeq" id="WP_353985150.1">
    <property type="nucleotide sequence ID" value="NZ_JBEWLY010000023.1"/>
</dbReference>
<name>A0ABV2D4W9_9SPHN</name>
<dbReference type="EMBL" id="JBEWLY010000023">
    <property type="protein sequence ID" value="MET1756664.1"/>
    <property type="molecule type" value="Genomic_DNA"/>
</dbReference>
<evidence type="ECO:0000313" key="4">
    <source>
        <dbReference type="EMBL" id="MET1756664.1"/>
    </source>
</evidence>
<comment type="caution">
    <text evidence="4">The sequence shown here is derived from an EMBL/GenBank/DDBJ whole genome shotgun (WGS) entry which is preliminary data.</text>
</comment>
<dbReference type="Proteomes" id="UP001548713">
    <property type="component" value="Unassembled WGS sequence"/>
</dbReference>
<sequence>MSKRSIDALEGFVVITGASSGIGLELARRAGEDGVSLLLVADRDLSEGEAAAKAAGAKEVETLVCNLATDAGVEQVVAAIGSRPVSALFANAGQGLGHAFLEQDWEEARKVIDTNVVGTAHLIHAVGRQMRARDEGRILVTGSIAGHMPGSFQLVYNSTKAFINNFCIGLANELKETNVVVTCLEPGPTDTEFFERAGLMDTNAGQSDKADPVKVAHDGYKAMLAGDDDIVSGFMNKVQAVFGDILPNDMVAQMHRKFAKPKHGGS</sequence>
<evidence type="ECO:0000256" key="2">
    <source>
        <dbReference type="ARBA" id="ARBA00023002"/>
    </source>
</evidence>
<comment type="similarity">
    <text evidence="1">Belongs to the short-chain dehydrogenases/reductases (SDR) family.</text>
</comment>
<dbReference type="InterPro" id="IPR002347">
    <property type="entry name" value="SDR_fam"/>
</dbReference>
<dbReference type="Pfam" id="PF00106">
    <property type="entry name" value="adh_short"/>
    <property type="match status" value="1"/>
</dbReference>
<evidence type="ECO:0000259" key="3">
    <source>
        <dbReference type="SMART" id="SM00822"/>
    </source>
</evidence>
<gene>
    <name evidence="4" type="ORF">ABVV53_14565</name>
</gene>
<dbReference type="InterPro" id="IPR020904">
    <property type="entry name" value="Sc_DH/Rdtase_CS"/>
</dbReference>
<keyword evidence="2" id="KW-0560">Oxidoreductase</keyword>
<dbReference type="CDD" id="cd05233">
    <property type="entry name" value="SDR_c"/>
    <property type="match status" value="1"/>
</dbReference>
<dbReference type="SMART" id="SM00822">
    <property type="entry name" value="PKS_KR"/>
    <property type="match status" value="1"/>
</dbReference>
<feature type="domain" description="Ketoreductase" evidence="3">
    <location>
        <begin position="11"/>
        <end position="191"/>
    </location>
</feature>
<reference evidence="4 5" key="1">
    <citation type="submission" date="2024-07" db="EMBL/GenBank/DDBJ databases">
        <title>Novosphingobium kalidii RD2P27.</title>
        <authorList>
            <person name="Sun J.-Q."/>
        </authorList>
    </citation>
    <scope>NUCLEOTIDE SEQUENCE [LARGE SCALE GENOMIC DNA]</scope>
    <source>
        <strain evidence="4 5">RD2P27</strain>
    </source>
</reference>
<evidence type="ECO:0000313" key="5">
    <source>
        <dbReference type="Proteomes" id="UP001548713"/>
    </source>
</evidence>
<dbReference type="PANTHER" id="PTHR44196:SF2">
    <property type="entry name" value="SHORT-CHAIN DEHYDROGENASE-RELATED"/>
    <property type="match status" value="1"/>
</dbReference>
<dbReference type="PANTHER" id="PTHR44196">
    <property type="entry name" value="DEHYDROGENASE/REDUCTASE SDR FAMILY MEMBER 7B"/>
    <property type="match status" value="1"/>
</dbReference>
<dbReference type="PROSITE" id="PS00061">
    <property type="entry name" value="ADH_SHORT"/>
    <property type="match status" value="1"/>
</dbReference>
<organism evidence="4 5">
    <name type="scientific">Novosphingobium kalidii</name>
    <dbReference type="NCBI Taxonomy" id="3230299"/>
    <lineage>
        <taxon>Bacteria</taxon>
        <taxon>Pseudomonadati</taxon>
        <taxon>Pseudomonadota</taxon>
        <taxon>Alphaproteobacteria</taxon>
        <taxon>Sphingomonadales</taxon>
        <taxon>Sphingomonadaceae</taxon>
        <taxon>Novosphingobium</taxon>
    </lineage>
</organism>
<keyword evidence="5" id="KW-1185">Reference proteome</keyword>
<dbReference type="SUPFAM" id="SSF51735">
    <property type="entry name" value="NAD(P)-binding Rossmann-fold domains"/>
    <property type="match status" value="1"/>
</dbReference>
<dbReference type="Gene3D" id="3.40.50.720">
    <property type="entry name" value="NAD(P)-binding Rossmann-like Domain"/>
    <property type="match status" value="1"/>
</dbReference>
<accession>A0ABV2D4W9</accession>
<dbReference type="PRINTS" id="PR00081">
    <property type="entry name" value="GDHRDH"/>
</dbReference>
<proteinExistence type="inferred from homology"/>
<evidence type="ECO:0000256" key="1">
    <source>
        <dbReference type="ARBA" id="ARBA00006484"/>
    </source>
</evidence>